<sequence length="86" mass="9801">MFGISDYMDYEGQRLAERIFQAIIVIFGAVGWLYGYHVQDFKMTVMALGAGFALAFLVTIPPWPLYRRAPLKWAPAVASEDKKKKK</sequence>
<dbReference type="Pfam" id="PF06645">
    <property type="entry name" value="SPC12"/>
    <property type="match status" value="1"/>
</dbReference>
<evidence type="ECO:0000256" key="5">
    <source>
        <dbReference type="ARBA" id="ARBA00022824"/>
    </source>
</evidence>
<dbReference type="GO" id="GO:0006465">
    <property type="term" value="P:signal peptide processing"/>
    <property type="evidence" value="ECO:0007669"/>
    <property type="project" value="InterPro"/>
</dbReference>
<evidence type="ECO:0000256" key="4">
    <source>
        <dbReference type="ARBA" id="ARBA00022692"/>
    </source>
</evidence>
<organism evidence="10 11">
    <name type="scientific">Hyalella azteca</name>
    <name type="common">Amphipod</name>
    <dbReference type="NCBI Taxonomy" id="294128"/>
    <lineage>
        <taxon>Eukaryota</taxon>
        <taxon>Metazoa</taxon>
        <taxon>Ecdysozoa</taxon>
        <taxon>Arthropoda</taxon>
        <taxon>Crustacea</taxon>
        <taxon>Multicrustacea</taxon>
        <taxon>Malacostraca</taxon>
        <taxon>Eumalacostraca</taxon>
        <taxon>Peracarida</taxon>
        <taxon>Amphipoda</taxon>
        <taxon>Senticaudata</taxon>
        <taxon>Talitrida</taxon>
        <taxon>Talitroidea</taxon>
        <taxon>Hyalellidae</taxon>
        <taxon>Hyalella</taxon>
    </lineage>
</organism>
<evidence type="ECO:0000313" key="10">
    <source>
        <dbReference type="Proteomes" id="UP000694843"/>
    </source>
</evidence>
<gene>
    <name evidence="11" type="primary">LOC108682988</name>
</gene>
<dbReference type="InterPro" id="IPR009542">
    <property type="entry name" value="Spc1/SPCS1"/>
</dbReference>
<dbReference type="OrthoDB" id="263893at2759"/>
<evidence type="ECO:0000256" key="7">
    <source>
        <dbReference type="ARBA" id="ARBA00023136"/>
    </source>
</evidence>
<comment type="similarity">
    <text evidence="2">Belongs to the SPCS1 family.</text>
</comment>
<dbReference type="CTD" id="50096"/>
<dbReference type="OMA" id="IHLTLWT"/>
<evidence type="ECO:0000256" key="1">
    <source>
        <dbReference type="ARBA" id="ARBA00004477"/>
    </source>
</evidence>
<evidence type="ECO:0000256" key="9">
    <source>
        <dbReference type="ARBA" id="ARBA00045204"/>
    </source>
</evidence>
<evidence type="ECO:0000256" key="3">
    <source>
        <dbReference type="ARBA" id="ARBA00017059"/>
    </source>
</evidence>
<reference evidence="11" key="1">
    <citation type="submission" date="2025-08" db="UniProtKB">
        <authorList>
            <consortium name="RefSeq"/>
        </authorList>
    </citation>
    <scope>IDENTIFICATION</scope>
    <source>
        <tissue evidence="11">Whole organism</tissue>
    </source>
</reference>
<comment type="subcellular location">
    <subcellularLocation>
        <location evidence="1">Endoplasmic reticulum membrane</location>
        <topology evidence="1">Multi-pass membrane protein</topology>
    </subcellularLocation>
</comment>
<protein>
    <recommendedName>
        <fullName evidence="3">Signal peptidase complex subunit 1</fullName>
    </recommendedName>
    <alternativeName>
        <fullName evidence="8">Microsomal signal peptidase 12 kDa subunit</fullName>
    </alternativeName>
</protein>
<evidence type="ECO:0000256" key="6">
    <source>
        <dbReference type="ARBA" id="ARBA00022989"/>
    </source>
</evidence>
<evidence type="ECO:0000313" key="11">
    <source>
        <dbReference type="RefSeq" id="XP_018027747.1"/>
    </source>
</evidence>
<dbReference type="PANTHER" id="PTHR13202:SF0">
    <property type="entry name" value="SIGNAL PEPTIDASE COMPLEX SUBUNIT 1"/>
    <property type="match status" value="1"/>
</dbReference>
<dbReference type="AlphaFoldDB" id="A0A8B7PNG7"/>
<comment type="function">
    <text evidence="9">Component of the signal peptidase complex (SPC) which catalyzes the cleavage of N-terminal signal sequences from nascent proteins as they are translocated into the lumen of the endoplasmic reticulum. Dispensable for SPC enzymatic activity.</text>
</comment>
<keyword evidence="4" id="KW-0812">Transmembrane</keyword>
<keyword evidence="6" id="KW-1133">Transmembrane helix</keyword>
<dbReference type="KEGG" id="hazt:108682988"/>
<dbReference type="GeneID" id="108682988"/>
<evidence type="ECO:0000256" key="2">
    <source>
        <dbReference type="ARBA" id="ARBA00005245"/>
    </source>
</evidence>
<keyword evidence="5" id="KW-0256">Endoplasmic reticulum</keyword>
<keyword evidence="7" id="KW-0472">Membrane</keyword>
<accession>A0A8B7PNG7</accession>
<dbReference type="RefSeq" id="XP_018027747.1">
    <property type="nucleotide sequence ID" value="XM_018172258.2"/>
</dbReference>
<name>A0A8B7PNG7_HYAAZ</name>
<dbReference type="GO" id="GO:0045047">
    <property type="term" value="P:protein targeting to ER"/>
    <property type="evidence" value="ECO:0007669"/>
    <property type="project" value="TreeGrafter"/>
</dbReference>
<dbReference type="Proteomes" id="UP000694843">
    <property type="component" value="Unplaced"/>
</dbReference>
<keyword evidence="10" id="KW-1185">Reference proteome</keyword>
<dbReference type="GO" id="GO:0005787">
    <property type="term" value="C:signal peptidase complex"/>
    <property type="evidence" value="ECO:0007669"/>
    <property type="project" value="InterPro"/>
</dbReference>
<dbReference type="PANTHER" id="PTHR13202">
    <property type="entry name" value="MICROSOMAL SIGNAL PEPTIDASE 12 KDA SUBUNIT"/>
    <property type="match status" value="1"/>
</dbReference>
<proteinExistence type="inferred from homology"/>
<evidence type="ECO:0000256" key="8">
    <source>
        <dbReference type="ARBA" id="ARBA00032913"/>
    </source>
</evidence>